<dbReference type="RefSeq" id="WP_188445168.1">
    <property type="nucleotide sequence ID" value="NZ_BMDW01000002.1"/>
</dbReference>
<dbReference type="PANTHER" id="PTHR10907">
    <property type="entry name" value="REGUCALCIN"/>
    <property type="match status" value="1"/>
</dbReference>
<evidence type="ECO:0000313" key="4">
    <source>
        <dbReference type="Proteomes" id="UP000618591"/>
    </source>
</evidence>
<name>A0ABQ1G4E3_9SPHN</name>
<comment type="similarity">
    <text evidence="1">Belongs to the SMP-30/CGR1 family.</text>
</comment>
<dbReference type="InterPro" id="IPR013658">
    <property type="entry name" value="SGL"/>
</dbReference>
<gene>
    <name evidence="3" type="ORF">GCM10011395_04460</name>
</gene>
<evidence type="ECO:0000256" key="1">
    <source>
        <dbReference type="ARBA" id="ARBA00008853"/>
    </source>
</evidence>
<feature type="domain" description="SMP-30/Gluconolactonase/LRE-like region" evidence="2">
    <location>
        <begin position="14"/>
        <end position="258"/>
    </location>
</feature>
<dbReference type="InterPro" id="IPR005511">
    <property type="entry name" value="SMP-30"/>
</dbReference>
<proteinExistence type="inferred from homology"/>
<evidence type="ECO:0000313" key="3">
    <source>
        <dbReference type="EMBL" id="GGA37243.1"/>
    </source>
</evidence>
<keyword evidence="4" id="KW-1185">Reference proteome</keyword>
<dbReference type="PRINTS" id="PR01790">
    <property type="entry name" value="SMP30FAMILY"/>
</dbReference>
<dbReference type="Gene3D" id="2.120.10.30">
    <property type="entry name" value="TolB, C-terminal domain"/>
    <property type="match status" value="1"/>
</dbReference>
<dbReference type="PANTHER" id="PTHR10907:SF47">
    <property type="entry name" value="REGUCALCIN"/>
    <property type="match status" value="1"/>
</dbReference>
<dbReference type="Pfam" id="PF08450">
    <property type="entry name" value="SGL"/>
    <property type="match status" value="1"/>
</dbReference>
<reference evidence="4" key="1">
    <citation type="journal article" date="2019" name="Int. J. Syst. Evol. Microbiol.">
        <title>The Global Catalogue of Microorganisms (GCM) 10K type strain sequencing project: providing services to taxonomists for standard genome sequencing and annotation.</title>
        <authorList>
            <consortium name="The Broad Institute Genomics Platform"/>
            <consortium name="The Broad Institute Genome Sequencing Center for Infectious Disease"/>
            <person name="Wu L."/>
            <person name="Ma J."/>
        </authorList>
    </citation>
    <scope>NUCLEOTIDE SEQUENCE [LARGE SCALE GENOMIC DNA]</scope>
    <source>
        <strain evidence="4">CGMCC 1.10106</strain>
    </source>
</reference>
<dbReference type="Proteomes" id="UP000618591">
    <property type="component" value="Unassembled WGS sequence"/>
</dbReference>
<organism evidence="3 4">
    <name type="scientific">Sphingomonas psychrolutea</name>
    <dbReference type="NCBI Taxonomy" id="1259676"/>
    <lineage>
        <taxon>Bacteria</taxon>
        <taxon>Pseudomonadati</taxon>
        <taxon>Pseudomonadota</taxon>
        <taxon>Alphaproteobacteria</taxon>
        <taxon>Sphingomonadales</taxon>
        <taxon>Sphingomonadaceae</taxon>
        <taxon>Sphingomonas</taxon>
    </lineage>
</organism>
<dbReference type="InterPro" id="IPR011042">
    <property type="entry name" value="6-blade_b-propeller_TolB-like"/>
</dbReference>
<evidence type="ECO:0000259" key="2">
    <source>
        <dbReference type="Pfam" id="PF08450"/>
    </source>
</evidence>
<dbReference type="EMBL" id="BMDW01000002">
    <property type="protein sequence ID" value="GGA37243.1"/>
    <property type="molecule type" value="Genomic_DNA"/>
</dbReference>
<sequence length="292" mass="31001">MTQATCTFDANNYLGESPVWSVDAQALWWVNCEQPAEILRWVPSTQVLSRWPMPQRIGGLVTREGGGLLVALADGVYEFDAISGAVTLRAASPLPAHVTLHECQCDRQGRFWVGSFDHRFPADRSAAGGAFFRLDNGVLTPVIAGIAVANGLAFSADGRTMFAASTPQRTVKAFDIDPRSGALSNERIFLSLPPGDGHIDGATVDAEGGYWLAVVAKGVIRRYLPNGALDREIALPCANPTKPAFGGRGMETLFVTSTQMRIALDGPGSAANGGLFSLNPEVTGVAETHFVG</sequence>
<dbReference type="SUPFAM" id="SSF63829">
    <property type="entry name" value="Calcium-dependent phosphotriesterase"/>
    <property type="match status" value="1"/>
</dbReference>
<comment type="caution">
    <text evidence="3">The sequence shown here is derived from an EMBL/GenBank/DDBJ whole genome shotgun (WGS) entry which is preliminary data.</text>
</comment>
<protein>
    <recommendedName>
        <fullName evidence="2">SMP-30/Gluconolactonase/LRE-like region domain-containing protein</fullName>
    </recommendedName>
</protein>
<accession>A0ABQ1G4E3</accession>